<feature type="region of interest" description="Disordered" evidence="7">
    <location>
        <begin position="398"/>
        <end position="462"/>
    </location>
</feature>
<dbReference type="Proteomes" id="UP000801492">
    <property type="component" value="Unassembled WGS sequence"/>
</dbReference>
<dbReference type="OrthoDB" id="2445133at2759"/>
<proteinExistence type="predicted"/>
<gene>
    <name evidence="9" type="ORF">ILUMI_16208</name>
</gene>
<dbReference type="SMART" id="SM00166">
    <property type="entry name" value="UBX"/>
    <property type="match status" value="1"/>
</dbReference>
<dbReference type="GO" id="GO:0036503">
    <property type="term" value="P:ERAD pathway"/>
    <property type="evidence" value="ECO:0007669"/>
    <property type="project" value="TreeGrafter"/>
</dbReference>
<dbReference type="GO" id="GO:0006986">
    <property type="term" value="P:response to unfolded protein"/>
    <property type="evidence" value="ECO:0007669"/>
    <property type="project" value="UniProtKB-KW"/>
</dbReference>
<evidence type="ECO:0000259" key="8">
    <source>
        <dbReference type="PROSITE" id="PS50033"/>
    </source>
</evidence>
<keyword evidence="10" id="KW-1185">Reference proteome</keyword>
<feature type="compositionally biased region" description="Low complexity" evidence="7">
    <location>
        <begin position="452"/>
        <end position="462"/>
    </location>
</feature>
<evidence type="ECO:0000256" key="5">
    <source>
        <dbReference type="ARBA" id="ARBA00041575"/>
    </source>
</evidence>
<evidence type="ECO:0000256" key="3">
    <source>
        <dbReference type="ARBA" id="ARBA00038812"/>
    </source>
</evidence>
<evidence type="ECO:0000313" key="10">
    <source>
        <dbReference type="Proteomes" id="UP000801492"/>
    </source>
</evidence>
<dbReference type="Pfam" id="PF00789">
    <property type="entry name" value="UBX"/>
    <property type="match status" value="1"/>
</dbReference>
<dbReference type="SUPFAM" id="SSF54236">
    <property type="entry name" value="Ubiquitin-like"/>
    <property type="match status" value="1"/>
</dbReference>
<dbReference type="CDD" id="cd16117">
    <property type="entry name" value="UBX_UBXN4"/>
    <property type="match status" value="1"/>
</dbReference>
<dbReference type="SUPFAM" id="SSF52833">
    <property type="entry name" value="Thioredoxin-like"/>
    <property type="match status" value="1"/>
</dbReference>
<feature type="domain" description="UBX" evidence="8">
    <location>
        <begin position="276"/>
        <end position="354"/>
    </location>
</feature>
<evidence type="ECO:0000256" key="7">
    <source>
        <dbReference type="SAM" id="MobiDB-lite"/>
    </source>
</evidence>
<evidence type="ECO:0000313" key="9">
    <source>
        <dbReference type="EMBL" id="KAF2889965.1"/>
    </source>
</evidence>
<comment type="function">
    <text evidence="6">Involved in endoplasmic reticulum-associated protein degradation (ERAD). Acts as a platform to recruit both UBQLN1 and VCP to the ER during ERAD.</text>
</comment>
<dbReference type="Gene3D" id="3.10.20.90">
    <property type="entry name" value="Phosphatidylinositol 3-kinase Catalytic Subunit, Chain A, domain 1"/>
    <property type="match status" value="1"/>
</dbReference>
<accession>A0A8K0G343</accession>
<evidence type="ECO:0000256" key="1">
    <source>
        <dbReference type="ARBA" id="ARBA00004406"/>
    </source>
</evidence>
<dbReference type="InterPro" id="IPR001012">
    <property type="entry name" value="UBX_dom"/>
</dbReference>
<dbReference type="AlphaFoldDB" id="A0A8K0G343"/>
<comment type="caution">
    <text evidence="9">The sequence shown here is derived from an EMBL/GenBank/DDBJ whole genome shotgun (WGS) entry which is preliminary data.</text>
</comment>
<dbReference type="PANTHER" id="PTHR46424">
    <property type="entry name" value="UBX DOMAIN-CONTAINING PROTEIN 4"/>
    <property type="match status" value="1"/>
</dbReference>
<reference evidence="9" key="1">
    <citation type="submission" date="2019-08" db="EMBL/GenBank/DDBJ databases">
        <title>The genome of the North American firefly Photinus pyralis.</title>
        <authorList>
            <consortium name="Photinus pyralis genome working group"/>
            <person name="Fallon T.R."/>
            <person name="Sander Lower S.E."/>
            <person name="Weng J.-K."/>
        </authorList>
    </citation>
    <scope>NUCLEOTIDE SEQUENCE</scope>
    <source>
        <strain evidence="9">TRF0915ILg1</strain>
        <tissue evidence="9">Whole body</tissue>
    </source>
</reference>
<dbReference type="InterPro" id="IPR036249">
    <property type="entry name" value="Thioredoxin-like_sf"/>
</dbReference>
<dbReference type="PANTHER" id="PTHR46424:SF1">
    <property type="entry name" value="UBX DOMAIN-CONTAINING PROTEIN 4"/>
    <property type="match status" value="1"/>
</dbReference>
<protein>
    <recommendedName>
        <fullName evidence="4">UBX domain-containing protein 4</fullName>
    </recommendedName>
    <alternativeName>
        <fullName evidence="5">UBX domain-containing protein 2</fullName>
    </alternativeName>
</protein>
<organism evidence="9 10">
    <name type="scientific">Ignelater luminosus</name>
    <name type="common">Cucubano</name>
    <name type="synonym">Pyrophorus luminosus</name>
    <dbReference type="NCBI Taxonomy" id="2038154"/>
    <lineage>
        <taxon>Eukaryota</taxon>
        <taxon>Metazoa</taxon>
        <taxon>Ecdysozoa</taxon>
        <taxon>Arthropoda</taxon>
        <taxon>Hexapoda</taxon>
        <taxon>Insecta</taxon>
        <taxon>Pterygota</taxon>
        <taxon>Neoptera</taxon>
        <taxon>Endopterygota</taxon>
        <taxon>Coleoptera</taxon>
        <taxon>Polyphaga</taxon>
        <taxon>Elateriformia</taxon>
        <taxon>Elateroidea</taxon>
        <taxon>Elateridae</taxon>
        <taxon>Agrypninae</taxon>
        <taxon>Pyrophorini</taxon>
        <taxon>Ignelater</taxon>
    </lineage>
</organism>
<feature type="region of interest" description="Disordered" evidence="7">
    <location>
        <begin position="147"/>
        <end position="174"/>
    </location>
</feature>
<dbReference type="PROSITE" id="PS50033">
    <property type="entry name" value="UBX"/>
    <property type="match status" value="1"/>
</dbReference>
<dbReference type="EMBL" id="VTPC01060104">
    <property type="protein sequence ID" value="KAF2889965.1"/>
    <property type="molecule type" value="Genomic_DNA"/>
</dbReference>
<dbReference type="Pfam" id="PF23187">
    <property type="entry name" value="UBX7_N"/>
    <property type="match status" value="1"/>
</dbReference>
<name>A0A8K0G343_IGNLU</name>
<comment type="subunit">
    <text evidence="3">Directly interacts with VCP. Interacts with UBQLN1. Forms a complex with VCP and UBQLN1.</text>
</comment>
<comment type="subcellular location">
    <subcellularLocation>
        <location evidence="1">Endoplasmic reticulum membrane</location>
        <topology evidence="1">Peripheral membrane protein</topology>
    </subcellularLocation>
</comment>
<dbReference type="InterPro" id="IPR029071">
    <property type="entry name" value="Ubiquitin-like_domsf"/>
</dbReference>
<feature type="compositionally biased region" description="Polar residues" evidence="7">
    <location>
        <begin position="412"/>
        <end position="421"/>
    </location>
</feature>
<sequence>MRWYQGGIAEAVSLSKKTGAVFVVYVEGKDNTSQELTQLIDNEGVSQQLEKEHFVAIKIEENSIPHQQFSQIYKNVTVPSIFFIGKTGTPLEIVTESHTVDSFLSKLTKILQSNGINVVAEQSDNFIKSEQAQESSNVVCENNVCTVKPEEQPSTSKESESEDSQLSPEEKVERAKELLNQKREAKRAEEEENARLKEIERRKVGQDVQKLKRWQHENELKELMNERNKEKREQQLARQRVLDQIAQDKAERAARFAPQNLQQSPQTSPQPVHRVVNNNTSRLQFKLPDGTTHTHEFSSSNTLQDVRNYVMTNLDLPFHNFTLSTTFPRREFTINDSEETLLDLKLVPNAVILVLPLHHGTVATNSDSWLMTLFWSFIGPILNLVGYLKNMVFGSPRPKPPAPNPAQKRPNESTGEPSSNMNKRKVGDATAIRRQGNIHRLTDKTDSDDDNNTWNGNSTQQM</sequence>
<evidence type="ECO:0000256" key="2">
    <source>
        <dbReference type="ARBA" id="ARBA00023230"/>
    </source>
</evidence>
<dbReference type="GO" id="GO:0005789">
    <property type="term" value="C:endoplasmic reticulum membrane"/>
    <property type="evidence" value="ECO:0007669"/>
    <property type="project" value="UniProtKB-SubCell"/>
</dbReference>
<dbReference type="Gene3D" id="3.40.30.10">
    <property type="entry name" value="Glutaredoxin"/>
    <property type="match status" value="1"/>
</dbReference>
<evidence type="ECO:0000256" key="4">
    <source>
        <dbReference type="ARBA" id="ARBA00040925"/>
    </source>
</evidence>
<keyword evidence="2" id="KW-0834">Unfolded protein response</keyword>
<evidence type="ECO:0000256" key="6">
    <source>
        <dbReference type="ARBA" id="ARBA00046062"/>
    </source>
</evidence>